<evidence type="ECO:0000313" key="1">
    <source>
        <dbReference type="EMBL" id="SPJ93376.1"/>
    </source>
</evidence>
<keyword evidence="2" id="KW-1185">Reference proteome</keyword>
<proteinExistence type="predicted"/>
<comment type="caution">
    <text evidence="1">The sequence shown here is derived from an EMBL/GenBank/DDBJ whole genome shotgun (WGS) entry which is preliminary data.</text>
</comment>
<organism evidence="1 2">
    <name type="scientific">Fusarium torulosum</name>
    <dbReference type="NCBI Taxonomy" id="33205"/>
    <lineage>
        <taxon>Eukaryota</taxon>
        <taxon>Fungi</taxon>
        <taxon>Dikarya</taxon>
        <taxon>Ascomycota</taxon>
        <taxon>Pezizomycotina</taxon>
        <taxon>Sordariomycetes</taxon>
        <taxon>Hypocreomycetidae</taxon>
        <taxon>Hypocreales</taxon>
        <taxon>Nectriaceae</taxon>
        <taxon>Fusarium</taxon>
    </lineage>
</organism>
<sequence length="34" mass="3720">MSLWQREAGVPPGPLVSALSRLLYWQAKPVSPAN</sequence>
<dbReference type="EMBL" id="ONZP01001298">
    <property type="protein sequence ID" value="SPJ93376.1"/>
    <property type="molecule type" value="Genomic_DNA"/>
</dbReference>
<evidence type="ECO:0000313" key="2">
    <source>
        <dbReference type="Proteomes" id="UP001187734"/>
    </source>
</evidence>
<gene>
    <name evidence="1" type="ORF">FTOL_13982</name>
</gene>
<name>A0AAE8SQC6_9HYPO</name>
<dbReference type="AlphaFoldDB" id="A0AAE8SQC6"/>
<protein>
    <submittedName>
        <fullName evidence="1">Uncharacterized protein</fullName>
    </submittedName>
</protein>
<accession>A0AAE8SQC6</accession>
<reference evidence="1" key="1">
    <citation type="submission" date="2018-03" db="EMBL/GenBank/DDBJ databases">
        <authorList>
            <person name="Guldener U."/>
        </authorList>
    </citation>
    <scope>NUCLEOTIDE SEQUENCE</scope>
</reference>
<dbReference type="Proteomes" id="UP001187734">
    <property type="component" value="Unassembled WGS sequence"/>
</dbReference>